<protein>
    <submittedName>
        <fullName evidence="1">Uncharacterized protein</fullName>
    </submittedName>
</protein>
<proteinExistence type="predicted"/>
<name>A0AAE1A5Q9_9GAST</name>
<dbReference type="Proteomes" id="UP001283361">
    <property type="component" value="Unassembled WGS sequence"/>
</dbReference>
<evidence type="ECO:0000313" key="1">
    <source>
        <dbReference type="EMBL" id="KAK3781458.1"/>
    </source>
</evidence>
<evidence type="ECO:0000313" key="2">
    <source>
        <dbReference type="Proteomes" id="UP001283361"/>
    </source>
</evidence>
<dbReference type="AlphaFoldDB" id="A0AAE1A5Q9"/>
<accession>A0AAE1A5Q9</accession>
<keyword evidence="2" id="KW-1185">Reference proteome</keyword>
<dbReference type="EMBL" id="JAWDGP010002624">
    <property type="protein sequence ID" value="KAK3781458.1"/>
    <property type="molecule type" value="Genomic_DNA"/>
</dbReference>
<organism evidence="1 2">
    <name type="scientific">Elysia crispata</name>
    <name type="common">lettuce slug</name>
    <dbReference type="NCBI Taxonomy" id="231223"/>
    <lineage>
        <taxon>Eukaryota</taxon>
        <taxon>Metazoa</taxon>
        <taxon>Spiralia</taxon>
        <taxon>Lophotrochozoa</taxon>
        <taxon>Mollusca</taxon>
        <taxon>Gastropoda</taxon>
        <taxon>Heterobranchia</taxon>
        <taxon>Euthyneura</taxon>
        <taxon>Panpulmonata</taxon>
        <taxon>Sacoglossa</taxon>
        <taxon>Placobranchoidea</taxon>
        <taxon>Plakobranchidae</taxon>
        <taxon>Elysia</taxon>
    </lineage>
</organism>
<comment type="caution">
    <text evidence="1">The sequence shown here is derived from an EMBL/GenBank/DDBJ whole genome shotgun (WGS) entry which is preliminary data.</text>
</comment>
<gene>
    <name evidence="1" type="ORF">RRG08_019083</name>
</gene>
<reference evidence="1" key="1">
    <citation type="journal article" date="2023" name="G3 (Bethesda)">
        <title>A reference genome for the long-term kleptoplast-retaining sea slug Elysia crispata morphotype clarki.</title>
        <authorList>
            <person name="Eastman K.E."/>
            <person name="Pendleton A.L."/>
            <person name="Shaikh M.A."/>
            <person name="Suttiyut T."/>
            <person name="Ogas R."/>
            <person name="Tomko P."/>
            <person name="Gavelis G."/>
            <person name="Widhalm J.R."/>
            <person name="Wisecaver J.H."/>
        </authorList>
    </citation>
    <scope>NUCLEOTIDE SEQUENCE</scope>
    <source>
        <strain evidence="1">ECLA1</strain>
    </source>
</reference>
<sequence length="621" mass="69407">MPQSWERLASIPSECWGDDRPVCHFNIPSECWGDDRPVCHFNIPSECWGDDRPVCHFNIPSECWGDDRPVCHFNIPSECWGDDRPVCHFNIPSECWGDDRPVCHFNIPSECWGDDRPVCHFNIPSECWGDDRPVCHFNIPSEYWGDDRPVCHFNIPSEYWGDDRPVCHFNIPSEYWGDDRPVCHFNIPSECWGDDRPVCHFNIPSEYWGDDRPVCHFKQKSDEDFFFYTKRNILASACGQLHPDDEGVTCFRCDDTTRDNFPLCLQHPVKCAAGQVCQIRYGPSTERHIPHMFCKTRATCEHGLRGHPLPCEEGGYHVDRGVCQECCESSVCVANLTNYVRLDLVSSKNMFCPGRCHLNDIKACMHNGRVCNENTFCQVKIDRADLLSGACLDDHLYPTCQRSLSAHPCPNDFKNSSAYDSTNNRHCFHDCCATNECLFAHFGIHMAHAVSPTTLPVSSSVENSTGLWQQLRGSCEDTFDLALCQSLKTDHAVCLDRESVSMCPRTCGICTAVDSYVCKDTSDLCGTLSMSQTGFCDTEEGTVQCPTICGKCDQLLESVILSVLSGTATAAPAMTTLPPVDCSSIQPEDCVHFGPLCLTAFLGVICPDQCAMCSSGEGSSA</sequence>